<organism evidence="1 2">
    <name type="scientific">Bacillus phage SerPounce</name>
    <dbReference type="NCBI Taxonomy" id="1983413"/>
    <lineage>
        <taxon>Viruses</taxon>
        <taxon>Duplodnaviria</taxon>
        <taxon>Heunggongvirae</taxon>
        <taxon>Uroviricota</taxon>
        <taxon>Caudoviricetes</taxon>
        <taxon>Salasmaviridae</taxon>
        <taxon>Northropvirinae</taxon>
        <taxon>Claudivirus</taxon>
        <taxon>Claudivirus serpounce</taxon>
    </lineage>
</organism>
<dbReference type="InterPro" id="IPR057895">
    <property type="entry name" value="Mom"/>
</dbReference>
<evidence type="ECO:0000313" key="1">
    <source>
        <dbReference type="EMBL" id="ARQ95578.1"/>
    </source>
</evidence>
<accession>A0A1X9SHM1</accession>
<protein>
    <submittedName>
        <fullName evidence="1">GNAT family acetyltransferase</fullName>
    </submittedName>
</protein>
<evidence type="ECO:0000313" key="2">
    <source>
        <dbReference type="Proteomes" id="UP000221286"/>
    </source>
</evidence>
<dbReference type="Pfam" id="PF25680">
    <property type="entry name" value="Mom"/>
    <property type="match status" value="1"/>
</dbReference>
<name>A0A1X9SHM1_9CAUD</name>
<keyword evidence="2" id="KW-1185">Reference proteome</keyword>
<proteinExistence type="predicted"/>
<dbReference type="EMBL" id="KY947509">
    <property type="protein sequence ID" value="ARQ95578.1"/>
    <property type="molecule type" value="Genomic_DNA"/>
</dbReference>
<reference evidence="2" key="1">
    <citation type="submission" date="2017-04" db="EMBL/GenBank/DDBJ databases">
        <authorList>
            <person name="Abille Z."/>
            <person name="Afsharjavan R."/>
            <person name="Alms C.E."/>
            <person name="Anil A."/>
            <person name="Azuma E.A."/>
            <person name="Boateng D."/>
            <person name="Bowden K.V."/>
            <person name="Bui Q."/>
            <person name="Callaghan K.D."/>
            <person name="Canova P.N."/>
            <person name="Carter A.-G.V."/>
            <person name="Carty B."/>
            <person name="Choudhary A."/>
            <person name="Chugh K."/>
            <person name="Clark C.B."/>
            <person name="Clark J."/>
            <person name="Cortez R."/>
            <person name="Dalwadi R.M."/>
            <person name="Daou G."/>
            <person name="Das M."/>
            <person name="Dasari S."/>
            <person name="Davis E.H."/>
            <person name="Defreitas N."/>
            <person name="Demirji J."/>
            <person name="Endres C."/>
            <person name="Fakhar S."/>
            <person name="Feeley N."/>
            <person name="Flores D.C."/>
            <person name="Fowler A.R."/>
            <person name="George T."/>
            <person name="Greis H.L."/>
            <person name="Groleau D.L."/>
            <person name="Gulati J.K."/>
            <person name="Guzman W."/>
            <person name="Hallworth A.N."/>
            <person name="Hariri A."/>
            <person name="Haya V.N."/>
            <person name="Hoffman A.K."/>
            <person name="Horne B."/>
            <person name="Howard T."/>
            <person name="Iglesia A.J."/>
            <person name="Ijezie O.D."/>
            <person name="Incognito N.A."/>
            <person name="Inen J.A."/>
            <person name="Jaiswal A."/>
            <person name="Jezek R.A."/>
            <person name="Kawa A.C."/>
            <person name="Khan F."/>
            <person name="Khin A.C."/>
            <person name="Knapo J."/>
            <person name="Kong A.S."/>
            <person name="Le B.Q."/>
            <person name="Le Q.M."/>
            <person name="Le T.-H.M."/>
            <person name="Lee M."/>
            <person name="Lockwood J.L."/>
            <person name="Loto-Rojas G.S."/>
            <person name="Mantzavinos A."/>
            <person name="Martinez D.R."/>
            <person name="Meadows A.R."/>
            <person name="Mehr S."/>
            <person name="Mellon M.N."/>
            <person name="Memon S."/>
            <person name="Miller B."/>
            <person name="Min S."/>
            <person name="Mitchell L.M."/>
            <person name="Mohamed I.R."/>
            <person name="Mohammed F.O."/>
            <person name="More S."/>
            <person name="Muntaha S."/>
            <person name="Nadeem I."/>
            <person name="Ndjeumen-Njinguet A.S."/>
            <person name="Ng P."/>
            <person name="Ngu V.E."/>
            <person name="Nguyen B.N."/>
            <person name="OHern C.T."/>
            <person name="Oboh U.S."/>
            <person name="Pagano C.W."/>
            <person name="Panakal P.R."/>
            <person name="Park D.A."/>
            <person name="Parsana D."/>
            <person name="Patel P."/>
            <person name="Patel V.S."/>
            <person name="Patwardhan V.M."/>
            <person name="Pawar S.D."/>
            <person name="Payne V.R."/>
            <person name="Petricel I.M."/>
            <person name="Phillips C."/>
            <person name="Puglisi K.M."/>
            <person name="Ramaprasad G."/>
            <person name="Raza A.S."/>
            <person name="Rivera-Oven A.G."/>
            <person name="Robins E."/>
            <person name="Roeun D.C."/>
            <person name="Rostovtseva N."/>
            <person name="Sadat M."/>
            <person name="Seas A."/>
            <person name="So E.J."/>
            <person name="Sogbesan C."/>
            <person name="Strumsky L.A."/>
            <person name="Sun J.L."/>
            <person name="Sutherland H.J."/>
            <person name="Tchakounte I."/>
            <person name="Tewell J.R."/>
            <person name="Thapa D.J."/>
            <person name="Tkach Y."/>
            <person name="Tran C.D."/>
            <person name="Tran V."/>
            <person name="Vithayathil T."/>
            <person name="Vivekanandan A."/>
            <person name="Wang S.R."/>
            <person name="White E."/>
            <person name="Yang A.L."/>
            <person name="Ye D.T."/>
            <person name="Yirenkyi M."/>
            <person name="Zarb J.S."/>
            <person name="Zhang S."/>
            <person name="Zhou M.T."/>
            <person name="Cao A."/>
            <person name="Nguyen K.M."/>
            <person name="Patel K."/>
            <person name="Patel P."/>
            <person name="Pennington E."/>
            <person name="Sendze O."/>
            <person name="Zahangir S."/>
            <person name="Correa-Mendez M."/>
            <person name="Fabian M.F."/>
            <person name="Liu S."/>
            <person name="Jethmalani Y."/>
            <person name="Nunn R."/>
            <person name="Prakash A."/>
            <person name="Louise T."/>
            <person name="Johnson A."/>
            <person name="Erill I."/>
            <person name="Caruso S.M."/>
        </authorList>
    </citation>
    <scope>NUCLEOTIDE SEQUENCE [LARGE SCALE GENOMIC DNA]</scope>
</reference>
<dbReference type="Proteomes" id="UP000221286">
    <property type="component" value="Segment"/>
</dbReference>
<keyword evidence="1" id="KW-0808">Transferase</keyword>
<gene>
    <name evidence="1" type="ORF">SERPOUNCE_44</name>
</gene>
<sequence>MTKVFDDKAREEMVNQFKWKDYSNIELNELSIKRIEAKWARKYIATFHYSKTFPDSTKFSYGIFHNKELVGVVCYGMGCGKNQFTYIDKDIQNGQYVELTRVWLHSTLRKNTESYVISRTLKMLPEEILLVVSFSDSSKGHNGTIYQATNWKYLGRNKGGKILICEDGIEKHSRLIGMYKQRNPHLRDKSNEEIMDIYGWKWGKAGEKHRYVFIRGNKKYKKKMSKALEDRVLPYPNRDFKPENKKEYQLI</sequence>
<dbReference type="GO" id="GO:0016740">
    <property type="term" value="F:transferase activity"/>
    <property type="evidence" value="ECO:0007669"/>
    <property type="project" value="UniProtKB-KW"/>
</dbReference>